<dbReference type="STRING" id="1314790.A0A1Y1Y3M7"/>
<dbReference type="InterPro" id="IPR040206">
    <property type="entry name" value="Zds1/2"/>
</dbReference>
<evidence type="ECO:0000313" key="4">
    <source>
        <dbReference type="Proteomes" id="UP000193498"/>
    </source>
</evidence>
<dbReference type="Pfam" id="PF08632">
    <property type="entry name" value="Zds_C"/>
    <property type="match status" value="1"/>
</dbReference>
<feature type="region of interest" description="Disordered" evidence="1">
    <location>
        <begin position="370"/>
        <end position="398"/>
    </location>
</feature>
<accession>A0A1Y1Y3M7</accession>
<feature type="compositionally biased region" description="Polar residues" evidence="1">
    <location>
        <begin position="384"/>
        <end position="397"/>
    </location>
</feature>
<dbReference type="PANTHER" id="PTHR28089:SF1">
    <property type="entry name" value="PROTEIN ZDS1-RELATED"/>
    <property type="match status" value="1"/>
</dbReference>
<dbReference type="OrthoDB" id="5589766at2759"/>
<feature type="region of interest" description="Disordered" evidence="1">
    <location>
        <begin position="462"/>
        <end position="484"/>
    </location>
</feature>
<feature type="compositionally biased region" description="Polar residues" evidence="1">
    <location>
        <begin position="234"/>
        <end position="244"/>
    </location>
</feature>
<dbReference type="SMART" id="SM01327">
    <property type="entry name" value="Zds_C"/>
    <property type="match status" value="1"/>
</dbReference>
<dbReference type="EMBL" id="MCFE01000273">
    <property type="protein sequence ID" value="ORX92485.1"/>
    <property type="molecule type" value="Genomic_DNA"/>
</dbReference>
<dbReference type="Proteomes" id="UP000193498">
    <property type="component" value="Unassembled WGS sequence"/>
</dbReference>
<dbReference type="AlphaFoldDB" id="A0A1Y1Y3M7"/>
<feature type="compositionally biased region" description="Polar residues" evidence="1">
    <location>
        <begin position="176"/>
        <end position="185"/>
    </location>
</feature>
<sequence length="619" mass="69730">MTYVLLPTESEATLTETTSALTNELEENHCNGQNTLMDWALREEDPSHLYWVPAHLHPEIDPHQFHAWLQKHSSAVNSSENPLTRRKSILSLHSYDGTHYTEKFVTDETKTSKPPLTPSKLRRQLTVTDGMKIPRTKDESEPASSVFNTPFRIQSKNLRTSLKRSARTKVRRDSVKSTWSGSTCDLQEKEDGMQGEEDKVEETSPSEESSLSEATSLDDDSDDHMHGSLCEYPKSTTSDASISIQAPPPRSDSLPTNINPETHLEAPSTMESEANGESAPTDRKKKSYSWSRFWNTEPNFKPAKAKRTKKPSLDDAFLNFEGDRDARVIEATKQKTDSKPTVATFKKELVPPRSPSKNKKPSFLTLFTKSKKKGPSLHDGGGSLKTTDQPCKPSYQTDPRRLPIYIERGIYRLSHIKLTNPRRPLLQQVLISNMLYWYISVINQENFDPTFVEDPSTIAVQGKPIGGRRRGKRHISNHPEGYANGKRSEFLVKSPQYSRQQLRIYNSNMAIMPPTPPTAIRQHSTSHPNDMNLPMKQDGENENQNGDLKNTDDDNDELPLAIYKEPFVLTRLAKGLLPYPSTIYICSAQPCLRNLSSFTAIPTSTSISINNTTTTTTTI</sequence>
<evidence type="ECO:0000259" key="2">
    <source>
        <dbReference type="SMART" id="SM01327"/>
    </source>
</evidence>
<evidence type="ECO:0000256" key="1">
    <source>
        <dbReference type="SAM" id="MobiDB-lite"/>
    </source>
</evidence>
<dbReference type="GO" id="GO:0005737">
    <property type="term" value="C:cytoplasm"/>
    <property type="evidence" value="ECO:0007669"/>
    <property type="project" value="TreeGrafter"/>
</dbReference>
<feature type="region of interest" description="Disordered" evidence="1">
    <location>
        <begin position="519"/>
        <end position="556"/>
    </location>
</feature>
<dbReference type="PANTHER" id="PTHR28089">
    <property type="entry name" value="PROTEIN ZDS1-RELATED"/>
    <property type="match status" value="1"/>
</dbReference>
<gene>
    <name evidence="3" type="ORF">K493DRAFT_354428</name>
</gene>
<feature type="region of interest" description="Disordered" evidence="1">
    <location>
        <begin position="162"/>
        <end position="287"/>
    </location>
</feature>
<feature type="domain" description="Protein Zds1 C-terminal" evidence="2">
    <location>
        <begin position="391"/>
        <end position="443"/>
    </location>
</feature>
<dbReference type="GO" id="GO:0010971">
    <property type="term" value="P:positive regulation of G2/M transition of mitotic cell cycle"/>
    <property type="evidence" value="ECO:0007669"/>
    <property type="project" value="TreeGrafter"/>
</dbReference>
<proteinExistence type="predicted"/>
<name>A0A1Y1Y3M7_9FUNG</name>
<protein>
    <recommendedName>
        <fullName evidence="2">Protein Zds1 C-terminal domain-containing protein</fullName>
    </recommendedName>
</protein>
<dbReference type="InParanoid" id="A0A1Y1Y3M7"/>
<feature type="region of interest" description="Disordered" evidence="1">
    <location>
        <begin position="107"/>
        <end position="150"/>
    </location>
</feature>
<evidence type="ECO:0000313" key="3">
    <source>
        <dbReference type="EMBL" id="ORX92485.1"/>
    </source>
</evidence>
<dbReference type="GO" id="GO:0030010">
    <property type="term" value="P:establishment of cell polarity"/>
    <property type="evidence" value="ECO:0007669"/>
    <property type="project" value="TreeGrafter"/>
</dbReference>
<feature type="compositionally biased region" description="Basic residues" evidence="1">
    <location>
        <begin position="466"/>
        <end position="476"/>
    </location>
</feature>
<keyword evidence="4" id="KW-1185">Reference proteome</keyword>
<comment type="caution">
    <text evidence="3">The sequence shown here is derived from an EMBL/GenBank/DDBJ whole genome shotgun (WGS) entry which is preliminary data.</text>
</comment>
<feature type="compositionally biased region" description="Low complexity" evidence="1">
    <location>
        <begin position="206"/>
        <end position="215"/>
    </location>
</feature>
<dbReference type="InterPro" id="IPR013941">
    <property type="entry name" value="ZDS1_C"/>
</dbReference>
<reference evidence="3 4" key="1">
    <citation type="submission" date="2016-07" db="EMBL/GenBank/DDBJ databases">
        <title>Pervasive Adenine N6-methylation of Active Genes in Fungi.</title>
        <authorList>
            <consortium name="DOE Joint Genome Institute"/>
            <person name="Mondo S.J."/>
            <person name="Dannebaum R.O."/>
            <person name="Kuo R.C."/>
            <person name="Labutti K."/>
            <person name="Haridas S."/>
            <person name="Kuo A."/>
            <person name="Salamov A."/>
            <person name="Ahrendt S.R."/>
            <person name="Lipzen A."/>
            <person name="Sullivan W."/>
            <person name="Andreopoulos W.B."/>
            <person name="Clum A."/>
            <person name="Lindquist E."/>
            <person name="Daum C."/>
            <person name="Ramamoorthy G.K."/>
            <person name="Gryganskyi A."/>
            <person name="Culley D."/>
            <person name="Magnuson J.K."/>
            <person name="James T.Y."/>
            <person name="O'Malley M.A."/>
            <person name="Stajich J.E."/>
            <person name="Spatafora J.W."/>
            <person name="Visel A."/>
            <person name="Grigoriev I.V."/>
        </authorList>
    </citation>
    <scope>NUCLEOTIDE SEQUENCE [LARGE SCALE GENOMIC DNA]</scope>
    <source>
        <strain evidence="3 4">CBS 931.73</strain>
    </source>
</reference>
<organism evidence="3 4">
    <name type="scientific">Basidiobolus meristosporus CBS 931.73</name>
    <dbReference type="NCBI Taxonomy" id="1314790"/>
    <lineage>
        <taxon>Eukaryota</taxon>
        <taxon>Fungi</taxon>
        <taxon>Fungi incertae sedis</taxon>
        <taxon>Zoopagomycota</taxon>
        <taxon>Entomophthoromycotina</taxon>
        <taxon>Basidiobolomycetes</taxon>
        <taxon>Basidiobolales</taxon>
        <taxon>Basidiobolaceae</taxon>
        <taxon>Basidiobolus</taxon>
    </lineage>
</organism>